<reference evidence="5" key="1">
    <citation type="journal article" date="2014" name="Proc. Natl. Acad. Sci. U.S.A.">
        <title>Extensive sampling of basidiomycete genomes demonstrates inadequacy of the white-rot/brown-rot paradigm for wood decay fungi.</title>
        <authorList>
            <person name="Riley R."/>
            <person name="Salamov A.A."/>
            <person name="Brown D.W."/>
            <person name="Nagy L.G."/>
            <person name="Floudas D."/>
            <person name="Held B.W."/>
            <person name="Levasseur A."/>
            <person name="Lombard V."/>
            <person name="Morin E."/>
            <person name="Otillar R."/>
            <person name="Lindquist E.A."/>
            <person name="Sun H."/>
            <person name="LaButti K.M."/>
            <person name="Schmutz J."/>
            <person name="Jabbour D."/>
            <person name="Luo H."/>
            <person name="Baker S.E."/>
            <person name="Pisabarro A.G."/>
            <person name="Walton J.D."/>
            <person name="Blanchette R.A."/>
            <person name="Henrissat B."/>
            <person name="Martin F."/>
            <person name="Cullen D."/>
            <person name="Hibbett D.S."/>
            <person name="Grigoriev I.V."/>
        </authorList>
    </citation>
    <scope>NUCLEOTIDE SEQUENCE [LARGE SCALE GENOMIC DNA]</scope>
    <source>
        <strain evidence="5">MUCL 33604</strain>
    </source>
</reference>
<protein>
    <recommendedName>
        <fullName evidence="3">DUF659 domain-containing protein</fullName>
    </recommendedName>
</protein>
<dbReference type="Pfam" id="PF04937">
    <property type="entry name" value="DUF659"/>
    <property type="match status" value="1"/>
</dbReference>
<sequence length="1231" mass="136476">MSNNRSWVRSHFLDHPGAVGDSRTRSDDCWANPRKSRIKVYCKKCFEDRIQKIQQQDQEDVDAGRRVAARLRQDIEAFLWSRPSSDPLSDRWIEARAATLIVHVRDCPIYPTDSAAKAADAEARQLAQRDHQSGANTTSPSHSQFAPPEQYYQPTFAQPVFFPQQQWQFSTPGAGPSNSSTTVPNPPTPGFMYPMPLPPPPTQPSPLSYSYSPALSSTSDFGTGPPSSSASPLPFALHSLPQSAPPSPAPGGGLLVRHVSKRQRVSMSRSVSRQSSTAFDNLPTWTNEDQRLFESYLARLTASCGWAMTWVENPVWIAFIDRFLPSAKIPSRQTLTCKLLPQEVESFRAAAKLKCQGKDGTLVLDGWTGINFHHLVAFMISIRGLNYTVKVFDTSNQVKDSANLIVMIREVIRIVETDWGVTVVAVTTDCGGDARGARAAIVRERPYLVGPDCYAHQINLIVGDYFKASAWFFVYAEKANELIRWLRSRAYLLALLRDIQLRVYHKTYAVLRAVITCWTAHYLAYRRLLRIKSSIELLAEDSRLYDSGDADSRAKTQRMLPIIKDPLFWHYLARIKFHLQPLAVAANVTQGARCRLDQVLMTFGLLVMHFRKLPDADDQAIQIAVIKSLELRWSKCDQDVFIASVVLNPFYRISVFKTTHIFTLAGLSALITRLWIRFFPAISTPTSLIKDFTAYMLGKDEYADMKDYAANIAQQADEKKETPDPADVWLSLTILAPDAEPTPLVKLALRILSICGNSASCEHLFSVFGLILTKLRARMGNTTLLNMAELKMYLRDEYTRTNGRDHLKRQFTTAADAHPHSEASAPSAPSPSPATAPSSSTLQSNSSPSTTLCSGQPDNHIRTIADTLIHMADEDEDDQPHSFPSRISIKLEDLFDFTKDFWVEAHERSGTTSLQEELEVYELLDLDADGEDDTPDDSVAAVLNPQALPTLVCDPESWLGDEVSEAKLEEEGSARAEPALSSFDTIFAVASHHGVEFATEFKCYALPFGAIGTASHVLAFWTSAFITAGKHPYPPFRDIERSRFSLALAILSLFGTLATTLYTTIECRGMWQLVLVGVARMVSTVVAALAAIVIILNPGDENSSFSILSLSLYGVIVGAVGIGSLVVRNWAIKAVQYTTYAWAPVAVISLLLAAFVPSCVPSIPDGITSRNSAPPKKRMVGRLISVYLFFGLAAFYHDWALAAMVNNYVGTAHNTTVMIIYLVFKHLLLLA</sequence>
<feature type="region of interest" description="Disordered" evidence="1">
    <location>
        <begin position="814"/>
        <end position="858"/>
    </location>
</feature>
<organism evidence="4 5">
    <name type="scientific">Jaapia argillacea MUCL 33604</name>
    <dbReference type="NCBI Taxonomy" id="933084"/>
    <lineage>
        <taxon>Eukaryota</taxon>
        <taxon>Fungi</taxon>
        <taxon>Dikarya</taxon>
        <taxon>Basidiomycota</taxon>
        <taxon>Agaricomycotina</taxon>
        <taxon>Agaricomycetes</taxon>
        <taxon>Agaricomycetidae</taxon>
        <taxon>Jaapiales</taxon>
        <taxon>Jaapiaceae</taxon>
        <taxon>Jaapia</taxon>
    </lineage>
</organism>
<feature type="transmembrane region" description="Helical" evidence="2">
    <location>
        <begin position="1107"/>
        <end position="1127"/>
    </location>
</feature>
<dbReference type="InterPro" id="IPR012337">
    <property type="entry name" value="RNaseH-like_sf"/>
</dbReference>
<feature type="transmembrane region" description="Helical" evidence="2">
    <location>
        <begin position="1211"/>
        <end position="1230"/>
    </location>
</feature>
<evidence type="ECO:0000256" key="1">
    <source>
        <dbReference type="SAM" id="MobiDB-lite"/>
    </source>
</evidence>
<keyword evidence="2" id="KW-0812">Transmembrane</keyword>
<feature type="transmembrane region" description="Helical" evidence="2">
    <location>
        <begin position="1046"/>
        <end position="1065"/>
    </location>
</feature>
<dbReference type="AlphaFoldDB" id="A0A067PLJ8"/>
<keyword evidence="5" id="KW-1185">Reference proteome</keyword>
<dbReference type="InterPro" id="IPR007021">
    <property type="entry name" value="DUF659"/>
</dbReference>
<evidence type="ECO:0000313" key="4">
    <source>
        <dbReference type="EMBL" id="KDQ55684.1"/>
    </source>
</evidence>
<feature type="compositionally biased region" description="Low complexity" evidence="1">
    <location>
        <begin position="205"/>
        <end position="242"/>
    </location>
</feature>
<feature type="domain" description="DUF659" evidence="3">
    <location>
        <begin position="330"/>
        <end position="480"/>
    </location>
</feature>
<feature type="region of interest" description="Disordered" evidence="1">
    <location>
        <begin position="120"/>
        <end position="149"/>
    </location>
</feature>
<dbReference type="HOGENOM" id="CLU_007316_1_0_1"/>
<feature type="compositionally biased region" description="Polar residues" evidence="1">
    <location>
        <begin position="133"/>
        <end position="144"/>
    </location>
</feature>
<dbReference type="InParanoid" id="A0A067PLJ8"/>
<dbReference type="EMBL" id="KL197724">
    <property type="protein sequence ID" value="KDQ55684.1"/>
    <property type="molecule type" value="Genomic_DNA"/>
</dbReference>
<dbReference type="OrthoDB" id="3270520at2759"/>
<evidence type="ECO:0000259" key="3">
    <source>
        <dbReference type="Pfam" id="PF04937"/>
    </source>
</evidence>
<accession>A0A067PLJ8</accession>
<dbReference type="Proteomes" id="UP000027265">
    <property type="component" value="Unassembled WGS sequence"/>
</dbReference>
<proteinExistence type="predicted"/>
<feature type="transmembrane region" description="Helical" evidence="2">
    <location>
        <begin position="1071"/>
        <end position="1095"/>
    </location>
</feature>
<gene>
    <name evidence="4" type="ORF">JAAARDRAFT_208479</name>
</gene>
<keyword evidence="2" id="KW-0472">Membrane</keyword>
<dbReference type="STRING" id="933084.A0A067PLJ8"/>
<evidence type="ECO:0000256" key="2">
    <source>
        <dbReference type="SAM" id="Phobius"/>
    </source>
</evidence>
<feature type="compositionally biased region" description="Basic and acidic residues" evidence="1">
    <location>
        <begin position="120"/>
        <end position="132"/>
    </location>
</feature>
<feature type="transmembrane region" description="Helical" evidence="2">
    <location>
        <begin position="1139"/>
        <end position="1160"/>
    </location>
</feature>
<keyword evidence="2" id="KW-1133">Transmembrane helix</keyword>
<evidence type="ECO:0000313" key="5">
    <source>
        <dbReference type="Proteomes" id="UP000027265"/>
    </source>
</evidence>
<name>A0A067PLJ8_9AGAM</name>
<feature type="region of interest" description="Disordered" evidence="1">
    <location>
        <begin position="167"/>
        <end position="254"/>
    </location>
</feature>
<feature type="compositionally biased region" description="Low complexity" evidence="1">
    <location>
        <begin position="835"/>
        <end position="852"/>
    </location>
</feature>
<feature type="compositionally biased region" description="Pro residues" evidence="1">
    <location>
        <begin position="184"/>
        <end position="204"/>
    </location>
</feature>
<feature type="transmembrane region" description="Helical" evidence="2">
    <location>
        <begin position="1180"/>
        <end position="1199"/>
    </location>
</feature>
<dbReference type="SUPFAM" id="SSF53098">
    <property type="entry name" value="Ribonuclease H-like"/>
    <property type="match status" value="1"/>
</dbReference>